<dbReference type="SMART" id="SM00717">
    <property type="entry name" value="SANT"/>
    <property type="match status" value="1"/>
</dbReference>
<proteinExistence type="predicted"/>
<keyword evidence="6" id="KW-1185">Reference proteome</keyword>
<dbReference type="Gene3D" id="1.10.10.60">
    <property type="entry name" value="Homeodomain-like"/>
    <property type="match status" value="1"/>
</dbReference>
<dbReference type="Pfam" id="PF00249">
    <property type="entry name" value="Myb_DNA-binding"/>
    <property type="match status" value="1"/>
</dbReference>
<dbReference type="PANTHER" id="PTHR46734">
    <property type="entry name" value="TELOMERIC REPEAT-BINDING FACTOR 1 TERF1"/>
    <property type="match status" value="1"/>
</dbReference>
<feature type="region of interest" description="Disordered" evidence="2">
    <location>
        <begin position="233"/>
        <end position="309"/>
    </location>
</feature>
<evidence type="ECO:0000313" key="5">
    <source>
        <dbReference type="EMBL" id="EDP44521.1"/>
    </source>
</evidence>
<evidence type="ECO:0000313" key="6">
    <source>
        <dbReference type="Proteomes" id="UP000008837"/>
    </source>
</evidence>
<dbReference type="STRING" id="425265.A8PW12"/>
<evidence type="ECO:0000259" key="3">
    <source>
        <dbReference type="PROSITE" id="PS50090"/>
    </source>
</evidence>
<dbReference type="PROSITE" id="PS50090">
    <property type="entry name" value="MYB_LIKE"/>
    <property type="match status" value="1"/>
</dbReference>
<dbReference type="PROSITE" id="PS51294">
    <property type="entry name" value="HTH_MYB"/>
    <property type="match status" value="1"/>
</dbReference>
<sequence length="598" mass="63179">MADEANTSHVEGIWHHDPLQALNTSGTFVQLCQQPYMDHTGMPEASSPPQDNMNRLNGQDPTFMMRSVMSPAKFHHCSVDDASTAEVSHTRSAFGWFGGPPAQRMAQTSGPFVPHLRPMSVGSGIKELHSQVNTKTDAASSVCVPPHAHRRHMSADNRSDPLIKGKTRPRRAFTPEEDEALKRGFDKYGSQWALIARDPAFRNQRSSTDVRDRFRNAFPEEYACAGYKPRVKQSKRVNRAKDGIHASSSTSQRAARHSRSDLTQQRRKSARSDEPGHLHTTIPSPLGTDITCSSLDGPSSATSNNSSLTDKDPLLIRAESLQQSSQLSQPSPLQLDAVVSTSPSSMSASPSFSMSPPSFLPHVGPTSPLQEALVGLPTTQAISPIPAMIPITLPPPLPTATGVSHVTAATPSISQASITGPGSGLSLSPQVDHGSGHAAGSIATNVPRSVQAPAFNGIAVPSSSTPSISTTPFPTISSSFDHCLMPRTPAIAPFDEKQDPMYSTSMASLVPGMSMSHSPMSFHSSESVVAASSPSSTFIPALSNAGSGTSIGTHLGGSAAGSHYSADVDAALMSIVPAGPPGRSHTLEPFSTHDTPTH</sequence>
<dbReference type="InterPro" id="IPR001005">
    <property type="entry name" value="SANT/Myb"/>
</dbReference>
<dbReference type="InterPro" id="IPR052450">
    <property type="entry name" value="TRBD-Containing_Protein"/>
</dbReference>
<name>A8PW12_MALGO</name>
<dbReference type="AlphaFoldDB" id="A8PW12"/>
<dbReference type="SUPFAM" id="SSF46689">
    <property type="entry name" value="Homeodomain-like"/>
    <property type="match status" value="1"/>
</dbReference>
<comment type="caution">
    <text evidence="5">The sequence shown here is derived from an EMBL/GenBank/DDBJ whole genome shotgun (WGS) entry which is preliminary data.</text>
</comment>
<accession>A8PW12</accession>
<dbReference type="Proteomes" id="UP000008837">
    <property type="component" value="Unassembled WGS sequence"/>
</dbReference>
<feature type="region of interest" description="Disordered" evidence="2">
    <location>
        <begin position="575"/>
        <end position="598"/>
    </location>
</feature>
<feature type="region of interest" description="Disordered" evidence="2">
    <location>
        <begin position="321"/>
        <end position="363"/>
    </location>
</feature>
<dbReference type="KEGG" id="mgl:MGL_1003"/>
<dbReference type="RefSeq" id="XP_001731735.1">
    <property type="nucleotide sequence ID" value="XM_001731683.1"/>
</dbReference>
<dbReference type="CDD" id="cd11660">
    <property type="entry name" value="SANT_TRF"/>
    <property type="match status" value="1"/>
</dbReference>
<dbReference type="OrthoDB" id="3366779at2759"/>
<evidence type="ECO:0000256" key="1">
    <source>
        <dbReference type="ARBA" id="ARBA00023242"/>
    </source>
</evidence>
<dbReference type="GeneID" id="5856040"/>
<protein>
    <submittedName>
        <fullName evidence="5">Uncharacterized protein</fullName>
    </submittedName>
</protein>
<feature type="compositionally biased region" description="Polar residues" evidence="2">
    <location>
        <begin position="290"/>
        <end position="308"/>
    </location>
</feature>
<evidence type="ECO:0000256" key="2">
    <source>
        <dbReference type="SAM" id="MobiDB-lite"/>
    </source>
</evidence>
<feature type="compositionally biased region" description="Basic and acidic residues" evidence="2">
    <location>
        <begin position="153"/>
        <end position="163"/>
    </location>
</feature>
<organism evidence="5 6">
    <name type="scientific">Malassezia globosa (strain ATCC MYA-4612 / CBS 7966)</name>
    <name type="common">Dandruff-associated fungus</name>
    <dbReference type="NCBI Taxonomy" id="425265"/>
    <lineage>
        <taxon>Eukaryota</taxon>
        <taxon>Fungi</taxon>
        <taxon>Dikarya</taxon>
        <taxon>Basidiomycota</taxon>
        <taxon>Ustilaginomycotina</taxon>
        <taxon>Malasseziomycetes</taxon>
        <taxon>Malasseziales</taxon>
        <taxon>Malasseziaceae</taxon>
        <taxon>Malassezia</taxon>
    </lineage>
</organism>
<feature type="compositionally biased region" description="Low complexity" evidence="2">
    <location>
        <begin position="321"/>
        <end position="357"/>
    </location>
</feature>
<feature type="domain" description="HTH myb-type" evidence="4">
    <location>
        <begin position="165"/>
        <end position="222"/>
    </location>
</feature>
<gene>
    <name evidence="5" type="ORF">MGL_1003</name>
</gene>
<reference evidence="5 6" key="1">
    <citation type="journal article" date="2007" name="Proc. Natl. Acad. Sci. U.S.A.">
        <title>Dandruff-associated Malassezia genomes reveal convergent and divergent virulence traits shared with plant and human fungal pathogens.</title>
        <authorList>
            <person name="Xu J."/>
            <person name="Saunders C.W."/>
            <person name="Hu P."/>
            <person name="Grant R.A."/>
            <person name="Boekhout T."/>
            <person name="Kuramae E.E."/>
            <person name="Kronstad J.W."/>
            <person name="Deangelis Y.M."/>
            <person name="Reeder N.L."/>
            <person name="Johnstone K.R."/>
            <person name="Leland M."/>
            <person name="Fieno A.M."/>
            <person name="Begley W.M."/>
            <person name="Sun Y."/>
            <person name="Lacey M.P."/>
            <person name="Chaudhary T."/>
            <person name="Keough T."/>
            <person name="Chu L."/>
            <person name="Sears R."/>
            <person name="Yuan B."/>
            <person name="Dawson T.L.Jr."/>
        </authorList>
    </citation>
    <scope>NUCLEOTIDE SEQUENCE [LARGE SCALE GENOMIC DNA]</scope>
    <source>
        <strain evidence="6">ATCC MYA-4612 / CBS 7966</strain>
    </source>
</reference>
<feature type="region of interest" description="Disordered" evidence="2">
    <location>
        <begin position="136"/>
        <end position="166"/>
    </location>
</feature>
<feature type="domain" description="Myb-like" evidence="3">
    <location>
        <begin position="165"/>
        <end position="218"/>
    </location>
</feature>
<dbReference type="VEuPathDB" id="FungiDB:MGL_1003"/>
<dbReference type="PANTHER" id="PTHR46734:SF1">
    <property type="entry name" value="TELOMERIC REPEAT-BINDING FACTOR 1"/>
    <property type="match status" value="1"/>
</dbReference>
<keyword evidence="1" id="KW-0539">Nucleus</keyword>
<evidence type="ECO:0000259" key="4">
    <source>
        <dbReference type="PROSITE" id="PS51294"/>
    </source>
</evidence>
<dbReference type="FunCoup" id="A8PW12">
    <property type="interactions" value="129"/>
</dbReference>
<dbReference type="InParanoid" id="A8PW12"/>
<dbReference type="InterPro" id="IPR009057">
    <property type="entry name" value="Homeodomain-like_sf"/>
</dbReference>
<dbReference type="InterPro" id="IPR017930">
    <property type="entry name" value="Myb_dom"/>
</dbReference>
<dbReference type="EMBL" id="AAYY01000003">
    <property type="protein sequence ID" value="EDP44521.1"/>
    <property type="molecule type" value="Genomic_DNA"/>
</dbReference>